<name>A0A8S0ZEU0_ARCPL</name>
<reference evidence="1 2" key="1">
    <citation type="submission" date="2020-04" db="EMBL/GenBank/DDBJ databases">
        <authorList>
            <person name="Wallbank WR R."/>
            <person name="Pardo Diaz C."/>
            <person name="Kozak K."/>
            <person name="Martin S."/>
            <person name="Jiggins C."/>
            <person name="Moest M."/>
            <person name="Warren A I."/>
            <person name="Byers J.R.P. K."/>
            <person name="Montejo-Kovacevich G."/>
            <person name="Yen C E."/>
        </authorList>
    </citation>
    <scope>NUCLEOTIDE SEQUENCE [LARGE SCALE GENOMIC DNA]</scope>
</reference>
<dbReference type="GO" id="GO:0008080">
    <property type="term" value="F:N-acetyltransferase activity"/>
    <property type="evidence" value="ECO:0007669"/>
    <property type="project" value="TreeGrafter"/>
</dbReference>
<protein>
    <recommendedName>
        <fullName evidence="3">N-acetyltransferase domain-containing protein</fullName>
    </recommendedName>
</protein>
<dbReference type="EMBL" id="CADEBD010000286">
    <property type="protein sequence ID" value="CAB3229595.1"/>
    <property type="molecule type" value="Genomic_DNA"/>
</dbReference>
<dbReference type="Gene3D" id="3.40.630.30">
    <property type="match status" value="2"/>
</dbReference>
<proteinExistence type="predicted"/>
<accession>A0A8S0ZEU0</accession>
<evidence type="ECO:0000313" key="1">
    <source>
        <dbReference type="EMBL" id="CAB3229595.1"/>
    </source>
</evidence>
<dbReference type="PANTHER" id="PTHR20905:SF32">
    <property type="entry name" value="ARYLALKYLAMINE N-ACETYLTRANSFERASE-LIKE 7, ISOFORM A"/>
    <property type="match status" value="1"/>
</dbReference>
<sequence length="300" mass="33596">MISRECIVTENTFYAKTMPWVRPENVPIGQVWSRFKGRERNGEPAKNFQIRDMDEKWKKPCLDMMQETFLRDEPLCIALGIDKDPESIETIRANWEGYVLQNMSLACFTEVDGEPDELVGFNITIVKTRDDEEGDFDKIKGESWKKLLRTLIVAEELVDLFDHYGVDSFLTSSGLTVLPKFRGQNIGARLFEARKPLCAAVGIKATATVFTAVTSQVLAAKCGYDLLAELNYTEMMKKPLCAAVGIKATATVFTAVTSQVLAAKCGYDLLAELNYTEMMKYGIDLGSCDTPSVKLMGKKF</sequence>
<dbReference type="InterPro" id="IPR016181">
    <property type="entry name" value="Acyl_CoA_acyltransferase"/>
</dbReference>
<organism evidence="1 2">
    <name type="scientific">Arctia plantaginis</name>
    <name type="common">Wood tiger moth</name>
    <name type="synonym">Phalaena plantaginis</name>
    <dbReference type="NCBI Taxonomy" id="874455"/>
    <lineage>
        <taxon>Eukaryota</taxon>
        <taxon>Metazoa</taxon>
        <taxon>Ecdysozoa</taxon>
        <taxon>Arthropoda</taxon>
        <taxon>Hexapoda</taxon>
        <taxon>Insecta</taxon>
        <taxon>Pterygota</taxon>
        <taxon>Neoptera</taxon>
        <taxon>Endopterygota</taxon>
        <taxon>Lepidoptera</taxon>
        <taxon>Glossata</taxon>
        <taxon>Ditrysia</taxon>
        <taxon>Noctuoidea</taxon>
        <taxon>Erebidae</taxon>
        <taxon>Arctiinae</taxon>
        <taxon>Arctia</taxon>
    </lineage>
</organism>
<gene>
    <name evidence="1" type="ORF">APLA_LOCUS4187</name>
</gene>
<dbReference type="OrthoDB" id="6344756at2759"/>
<dbReference type="Proteomes" id="UP000494256">
    <property type="component" value="Unassembled WGS sequence"/>
</dbReference>
<comment type="caution">
    <text evidence="1">The sequence shown here is derived from an EMBL/GenBank/DDBJ whole genome shotgun (WGS) entry which is preliminary data.</text>
</comment>
<dbReference type="AlphaFoldDB" id="A0A8S0ZEU0"/>
<evidence type="ECO:0008006" key="3">
    <source>
        <dbReference type="Google" id="ProtNLM"/>
    </source>
</evidence>
<dbReference type="PANTHER" id="PTHR20905">
    <property type="entry name" value="N-ACETYLTRANSFERASE-RELATED"/>
    <property type="match status" value="1"/>
</dbReference>
<evidence type="ECO:0000313" key="2">
    <source>
        <dbReference type="Proteomes" id="UP000494256"/>
    </source>
</evidence>
<dbReference type="SUPFAM" id="SSF55729">
    <property type="entry name" value="Acyl-CoA N-acyltransferases (Nat)"/>
    <property type="match status" value="1"/>
</dbReference>